<keyword evidence="4" id="KW-0150">Chloroplast</keyword>
<dbReference type="Pfam" id="PF04548">
    <property type="entry name" value="AIG1"/>
    <property type="match status" value="1"/>
</dbReference>
<evidence type="ECO:0000256" key="8">
    <source>
        <dbReference type="ARBA" id="ARBA00022741"/>
    </source>
</evidence>
<evidence type="ECO:0000256" key="7">
    <source>
        <dbReference type="ARBA" id="ARBA00022723"/>
    </source>
</evidence>
<keyword evidence="13" id="KW-1133">Transmembrane helix</keyword>
<comment type="caution">
    <text evidence="18">The sequence shown here is derived from an EMBL/GenBank/DDBJ whole genome shotgun (WGS) entry which is preliminary data.</text>
</comment>
<keyword evidence="11" id="KW-0460">Magnesium</keyword>
<evidence type="ECO:0000256" key="12">
    <source>
        <dbReference type="ARBA" id="ARBA00022927"/>
    </source>
</evidence>
<dbReference type="AlphaFoldDB" id="A0A9W4SIX6"/>
<proteinExistence type="predicted"/>
<keyword evidence="14" id="KW-0342">GTP-binding</keyword>
<gene>
    <name evidence="18" type="ORF">FWILDA_LOCUS3703</name>
</gene>
<evidence type="ECO:0000256" key="9">
    <source>
        <dbReference type="ARBA" id="ARBA00022801"/>
    </source>
</evidence>
<organism evidence="18 19">
    <name type="scientific">Funneliformis geosporum</name>
    <dbReference type="NCBI Taxonomy" id="1117311"/>
    <lineage>
        <taxon>Eukaryota</taxon>
        <taxon>Fungi</taxon>
        <taxon>Fungi incertae sedis</taxon>
        <taxon>Mucoromycota</taxon>
        <taxon>Glomeromycotina</taxon>
        <taxon>Glomeromycetes</taxon>
        <taxon>Glomerales</taxon>
        <taxon>Glomeraceae</taxon>
        <taxon>Funneliformis</taxon>
    </lineage>
</organism>
<keyword evidence="3" id="KW-0813">Transport</keyword>
<evidence type="ECO:0000259" key="17">
    <source>
        <dbReference type="Pfam" id="PF04548"/>
    </source>
</evidence>
<evidence type="ECO:0000256" key="14">
    <source>
        <dbReference type="ARBA" id="ARBA00023134"/>
    </source>
</evidence>
<dbReference type="InterPro" id="IPR006703">
    <property type="entry name" value="G_AIG1"/>
</dbReference>
<dbReference type="GO" id="GO:0046872">
    <property type="term" value="F:metal ion binding"/>
    <property type="evidence" value="ECO:0007669"/>
    <property type="project" value="UniProtKB-KW"/>
</dbReference>
<keyword evidence="7" id="KW-0479">Metal-binding</keyword>
<keyword evidence="6" id="KW-0812">Transmembrane</keyword>
<dbReference type="SUPFAM" id="SSF52540">
    <property type="entry name" value="P-loop containing nucleoside triphosphate hydrolases"/>
    <property type="match status" value="1"/>
</dbReference>
<evidence type="ECO:0000313" key="18">
    <source>
        <dbReference type="EMBL" id="CAI2168682.1"/>
    </source>
</evidence>
<dbReference type="GO" id="GO:0016020">
    <property type="term" value="C:membrane"/>
    <property type="evidence" value="ECO:0007669"/>
    <property type="project" value="UniProtKB-SubCell"/>
</dbReference>
<keyword evidence="8" id="KW-0547">Nucleotide-binding</keyword>
<keyword evidence="9" id="KW-0378">Hydrolase</keyword>
<dbReference type="InterPro" id="IPR027417">
    <property type="entry name" value="P-loop_NTPase"/>
</dbReference>
<evidence type="ECO:0000256" key="15">
    <source>
        <dbReference type="ARBA" id="ARBA00023136"/>
    </source>
</evidence>
<evidence type="ECO:0000313" key="19">
    <source>
        <dbReference type="Proteomes" id="UP001153678"/>
    </source>
</evidence>
<evidence type="ECO:0000256" key="1">
    <source>
        <dbReference type="ARBA" id="ARBA00001946"/>
    </source>
</evidence>
<evidence type="ECO:0000256" key="16">
    <source>
        <dbReference type="ARBA" id="ARBA00024013"/>
    </source>
</evidence>
<reference evidence="18" key="1">
    <citation type="submission" date="2022-08" db="EMBL/GenBank/DDBJ databases">
        <authorList>
            <person name="Kallberg Y."/>
            <person name="Tangrot J."/>
            <person name="Rosling A."/>
        </authorList>
    </citation>
    <scope>NUCLEOTIDE SEQUENCE</scope>
    <source>
        <strain evidence="18">Wild A</strain>
    </source>
</reference>
<protein>
    <submittedName>
        <fullName evidence="18">18820_t:CDS:1</fullName>
    </submittedName>
</protein>
<keyword evidence="5" id="KW-0934">Plastid</keyword>
<evidence type="ECO:0000256" key="10">
    <source>
        <dbReference type="ARBA" id="ARBA00022805"/>
    </source>
</evidence>
<dbReference type="Proteomes" id="UP001153678">
    <property type="component" value="Unassembled WGS sequence"/>
</dbReference>
<comment type="cofactor">
    <cofactor evidence="1">
        <name>Mg(2+)</name>
        <dbReference type="ChEBI" id="CHEBI:18420"/>
    </cofactor>
</comment>
<evidence type="ECO:0000256" key="5">
    <source>
        <dbReference type="ARBA" id="ARBA00022640"/>
    </source>
</evidence>
<name>A0A9W4SIX6_9GLOM</name>
<accession>A0A9W4SIX6</accession>
<keyword evidence="10" id="KW-1002">Plastid outer membrane</keyword>
<dbReference type="PANTHER" id="PTHR10903">
    <property type="entry name" value="GTPASE, IMAP FAMILY MEMBER-RELATED"/>
    <property type="match status" value="1"/>
</dbReference>
<dbReference type="EMBL" id="CAMKVN010000510">
    <property type="protein sequence ID" value="CAI2168682.1"/>
    <property type="molecule type" value="Genomic_DNA"/>
</dbReference>
<evidence type="ECO:0000256" key="11">
    <source>
        <dbReference type="ARBA" id="ARBA00022842"/>
    </source>
</evidence>
<evidence type="ECO:0000256" key="6">
    <source>
        <dbReference type="ARBA" id="ARBA00022692"/>
    </source>
</evidence>
<dbReference type="Gene3D" id="3.40.50.300">
    <property type="entry name" value="P-loop containing nucleotide triphosphate hydrolases"/>
    <property type="match status" value="1"/>
</dbReference>
<evidence type="ECO:0000256" key="2">
    <source>
        <dbReference type="ARBA" id="ARBA00004167"/>
    </source>
</evidence>
<dbReference type="GO" id="GO:0015031">
    <property type="term" value="P:protein transport"/>
    <property type="evidence" value="ECO:0007669"/>
    <property type="project" value="UniProtKB-KW"/>
</dbReference>
<keyword evidence="19" id="KW-1185">Reference proteome</keyword>
<sequence length="217" mass="24653">MTLELRSRMLTDPYSKAPTILLIGSGKSTLANTLFEEEEKFITSDDLDSCTKICQSALIKLDDKKYNVVDTPGIFDTNKPNDDIMKEIVQSIVQSCNGIVAILYVMANAKSLYHSYVREKELQEIEARETKQREKEQIRLKREAGTKTAKAEFETRGIRIAHSDDKTITQYQRIDYLKADGSEVNTIFAEDVRAFVTEILLLDGKKLTSVIPHRVTK</sequence>
<dbReference type="InterPro" id="IPR045058">
    <property type="entry name" value="GIMA/IAN/Toc"/>
</dbReference>
<keyword evidence="15" id="KW-0472">Membrane</keyword>
<evidence type="ECO:0000256" key="3">
    <source>
        <dbReference type="ARBA" id="ARBA00022448"/>
    </source>
</evidence>
<dbReference type="GO" id="GO:0005525">
    <property type="term" value="F:GTP binding"/>
    <property type="evidence" value="ECO:0007669"/>
    <property type="project" value="UniProtKB-KW"/>
</dbReference>
<comment type="subcellular location">
    <subcellularLocation>
        <location evidence="2">Membrane</location>
        <topology evidence="2">Single-pass membrane protein</topology>
    </subcellularLocation>
    <subcellularLocation>
        <location evidence="16">Plastid</location>
        <location evidence="16">Chloroplast outer membrane</location>
    </subcellularLocation>
</comment>
<dbReference type="OrthoDB" id="8954335at2759"/>
<dbReference type="PANTHER" id="PTHR10903:SF135">
    <property type="entry name" value="TRANSLOCASE OF CHLOROPLAST 120, CHLOROPLASTIC-RELATED"/>
    <property type="match status" value="1"/>
</dbReference>
<feature type="non-terminal residue" evidence="18">
    <location>
        <position position="1"/>
    </location>
</feature>
<dbReference type="GO" id="GO:0016787">
    <property type="term" value="F:hydrolase activity"/>
    <property type="evidence" value="ECO:0007669"/>
    <property type="project" value="UniProtKB-KW"/>
</dbReference>
<evidence type="ECO:0000256" key="4">
    <source>
        <dbReference type="ARBA" id="ARBA00022528"/>
    </source>
</evidence>
<keyword evidence="12" id="KW-0653">Protein transport</keyword>
<evidence type="ECO:0000256" key="13">
    <source>
        <dbReference type="ARBA" id="ARBA00022989"/>
    </source>
</evidence>
<feature type="domain" description="AIG1-type G" evidence="17">
    <location>
        <begin position="22"/>
        <end position="107"/>
    </location>
</feature>